<reference evidence="1" key="1">
    <citation type="submission" date="2022-01" db="EMBL/GenBank/DDBJ databases">
        <title>Novel species in genus Dyadobacter.</title>
        <authorList>
            <person name="Ma C."/>
        </authorList>
    </citation>
    <scope>NUCLEOTIDE SEQUENCE</scope>
    <source>
        <strain evidence="1">CY357</strain>
    </source>
</reference>
<gene>
    <name evidence="1" type="ORF">L0661_08630</name>
</gene>
<evidence type="ECO:0000313" key="1">
    <source>
        <dbReference type="EMBL" id="MCF2498369.1"/>
    </source>
</evidence>
<evidence type="ECO:0000313" key="2">
    <source>
        <dbReference type="Proteomes" id="UP001139411"/>
    </source>
</evidence>
<organism evidence="1 2">
    <name type="scientific">Dyadobacter chenhuakuii</name>
    <dbReference type="NCBI Taxonomy" id="2909339"/>
    <lineage>
        <taxon>Bacteria</taxon>
        <taxon>Pseudomonadati</taxon>
        <taxon>Bacteroidota</taxon>
        <taxon>Cytophagia</taxon>
        <taxon>Cytophagales</taxon>
        <taxon>Spirosomataceae</taxon>
        <taxon>Dyadobacter</taxon>
    </lineage>
</organism>
<dbReference type="Proteomes" id="UP001139411">
    <property type="component" value="Unassembled WGS sequence"/>
</dbReference>
<sequence length="75" mass="8986">MENQRSQRKIHPIKWSPVSHDTCFYKYMFENTLQWYALKKQHGQIVQHAWLTLTPVVDQHGCLFNPVTPIVFFLN</sequence>
<comment type="caution">
    <text evidence="1">The sequence shown here is derived from an EMBL/GenBank/DDBJ whole genome shotgun (WGS) entry which is preliminary data.</text>
</comment>
<dbReference type="AlphaFoldDB" id="A0A9X1TRV7"/>
<accession>A0A9X1TRV7</accession>
<dbReference type="EMBL" id="JAKFFV010000004">
    <property type="protein sequence ID" value="MCF2498369.1"/>
    <property type="molecule type" value="Genomic_DNA"/>
</dbReference>
<name>A0A9X1TRV7_9BACT</name>
<protein>
    <submittedName>
        <fullName evidence="1">Uncharacterized protein</fullName>
    </submittedName>
</protein>
<proteinExistence type="predicted"/>
<dbReference type="RefSeq" id="WP_235177504.1">
    <property type="nucleotide sequence ID" value="NZ_JAKFFV010000004.1"/>
</dbReference>